<feature type="region of interest" description="Disordered" evidence="1">
    <location>
        <begin position="824"/>
        <end position="854"/>
    </location>
</feature>
<dbReference type="Pfam" id="PF02992">
    <property type="entry name" value="Transposase_21"/>
    <property type="match status" value="1"/>
</dbReference>
<dbReference type="PANTHER" id="PTHR48258">
    <property type="entry name" value="DUF4218 DOMAIN-CONTAINING PROTEIN-RELATED"/>
    <property type="match status" value="1"/>
</dbReference>
<evidence type="ECO:0000259" key="2">
    <source>
        <dbReference type="Pfam" id="PF13952"/>
    </source>
</evidence>
<organism evidence="4 5">
    <name type="scientific">Apostasia shenzhenica</name>
    <dbReference type="NCBI Taxonomy" id="1088818"/>
    <lineage>
        <taxon>Eukaryota</taxon>
        <taxon>Viridiplantae</taxon>
        <taxon>Streptophyta</taxon>
        <taxon>Embryophyta</taxon>
        <taxon>Tracheophyta</taxon>
        <taxon>Spermatophyta</taxon>
        <taxon>Magnoliopsida</taxon>
        <taxon>Liliopsida</taxon>
        <taxon>Asparagales</taxon>
        <taxon>Orchidaceae</taxon>
        <taxon>Apostasioideae</taxon>
        <taxon>Apostasia</taxon>
    </lineage>
</organism>
<dbReference type="EMBL" id="KZ451906">
    <property type="protein sequence ID" value="PKA63975.1"/>
    <property type="molecule type" value="Genomic_DNA"/>
</dbReference>
<feature type="domain" description="DUF4216" evidence="2">
    <location>
        <begin position="668"/>
        <end position="745"/>
    </location>
</feature>
<dbReference type="PANTHER" id="PTHR48258:SF4">
    <property type="entry name" value="DUF4216 DOMAIN-CONTAINING PROTEIN"/>
    <property type="match status" value="1"/>
</dbReference>
<protein>
    <recommendedName>
        <fullName evidence="6">DUF4218 domain-containing protein</fullName>
    </recommendedName>
</protein>
<dbReference type="InterPro" id="IPR004242">
    <property type="entry name" value="Transposase_21"/>
</dbReference>
<evidence type="ECO:0008006" key="6">
    <source>
        <dbReference type="Google" id="ProtNLM"/>
    </source>
</evidence>
<reference evidence="4 5" key="1">
    <citation type="journal article" date="2017" name="Nature">
        <title>The Apostasia genome and the evolution of orchids.</title>
        <authorList>
            <person name="Zhang G.Q."/>
            <person name="Liu K.W."/>
            <person name="Li Z."/>
            <person name="Lohaus R."/>
            <person name="Hsiao Y.Y."/>
            <person name="Niu S.C."/>
            <person name="Wang J.Y."/>
            <person name="Lin Y.C."/>
            <person name="Xu Q."/>
            <person name="Chen L.J."/>
            <person name="Yoshida K."/>
            <person name="Fujiwara S."/>
            <person name="Wang Z.W."/>
            <person name="Zhang Y.Q."/>
            <person name="Mitsuda N."/>
            <person name="Wang M."/>
            <person name="Liu G.H."/>
            <person name="Pecoraro L."/>
            <person name="Huang H.X."/>
            <person name="Xiao X.J."/>
            <person name="Lin M."/>
            <person name="Wu X.Y."/>
            <person name="Wu W.L."/>
            <person name="Chen Y.Y."/>
            <person name="Chang S.B."/>
            <person name="Sakamoto S."/>
            <person name="Ohme-Takagi M."/>
            <person name="Yagi M."/>
            <person name="Zeng S.J."/>
            <person name="Shen C.Y."/>
            <person name="Yeh C.M."/>
            <person name="Luo Y.B."/>
            <person name="Tsai W.C."/>
            <person name="Van de Peer Y."/>
            <person name="Liu Z.J."/>
        </authorList>
    </citation>
    <scope>NUCLEOTIDE SEQUENCE [LARGE SCALE GENOMIC DNA]</scope>
    <source>
        <strain evidence="5">cv. Shenzhen</strain>
        <tissue evidence="4">Stem</tissue>
    </source>
</reference>
<dbReference type="OrthoDB" id="783578at2759"/>
<evidence type="ECO:0000259" key="3">
    <source>
        <dbReference type="Pfam" id="PF13960"/>
    </source>
</evidence>
<feature type="domain" description="DUF4218" evidence="3">
    <location>
        <begin position="394"/>
        <end position="507"/>
    </location>
</feature>
<feature type="compositionally biased region" description="Acidic residues" evidence="1">
    <location>
        <begin position="824"/>
        <end position="837"/>
    </location>
</feature>
<dbReference type="STRING" id="1088818.A0A2I0B846"/>
<sequence length="854" mass="99105">MVHPADGEAWRHFNVKHADFARDPRNVRLGLSTDGFNPFNQKATPYSCWPVFVTVYNLPPSMCMTRPFIFLSLLIPGPTSPGKTLDAFLRPLVDELKSLWDVGVSTYDSFRKQNFQMRAALMWTISDFPAYGMLSGWSTHGRLACPYCMDRTKAFYLKNGGKICFFDCSRQFLPFDHSFRRQRDRFLKGKIEKDSPPPHLSGHEVFQYICKVENVPPIGPNKKKLPGFGSTHNWFRKSIFWELPYWQTNLIRHNLDVMHVEKNIFDNIFNTVMDVKGKSKDNTKARADLSLYCKRHELQLIERNGKIFKPPASYTLSKDKIKILCEWIKQLKFPDGFASNIARCVRLKDYHLHGMKTHDCHVFMQRLLPIALKELLPYVVWSAITEVSLFFRNICAPSICEADMRNLEKNIVTTLCKLEKIFPPAFFDCMEHLPIHLAYEARVGGPVQYRWMYPFERYMYYLKNMVRNKARVEGSIVEAYLISEISTHCSYYFPQNIPTRMNRAPRNDGYCSNGSKERLSIFFQGRPFGPRQRLAVIPPKDLNAAHLYILLNCDEVSPFLQRFDSEIIQSHPFLTEAQLDNLREREFPAWLKALASTASNGMDNRLAQLAQGPSRSVQTYRGYFINGYKFISQKYGSHLKTMNSGICVKGSCYNDHERDYYGTLTEIMEFEYLGRGNNVVLFRCDWYDTEKGTKIDPYYGLVNVNHQSRLKSSSYEPFILAQQATQVYYATYPSVKRDKLNWWAVSKTKSSMIIEEFDYYQENNIVLQEDKQSFSVEIVIPIELDDTSIMVRPDPLEEVESVDLHLVQNVGEKRKASIDDENINVEFLESEEEEDIESVNSSDTESEDEYSGSE</sequence>
<evidence type="ECO:0000256" key="1">
    <source>
        <dbReference type="SAM" id="MobiDB-lite"/>
    </source>
</evidence>
<dbReference type="AlphaFoldDB" id="A0A2I0B846"/>
<gene>
    <name evidence="4" type="ORF">AXF42_Ash004987</name>
</gene>
<proteinExistence type="predicted"/>
<dbReference type="InterPro" id="IPR025312">
    <property type="entry name" value="DUF4216"/>
</dbReference>
<evidence type="ECO:0000313" key="4">
    <source>
        <dbReference type="EMBL" id="PKA63975.1"/>
    </source>
</evidence>
<dbReference type="Pfam" id="PF13952">
    <property type="entry name" value="DUF4216"/>
    <property type="match status" value="1"/>
</dbReference>
<keyword evidence="5" id="KW-1185">Reference proteome</keyword>
<dbReference type="Proteomes" id="UP000236161">
    <property type="component" value="Unassembled WGS sequence"/>
</dbReference>
<accession>A0A2I0B846</accession>
<evidence type="ECO:0000313" key="5">
    <source>
        <dbReference type="Proteomes" id="UP000236161"/>
    </source>
</evidence>
<feature type="compositionally biased region" description="Acidic residues" evidence="1">
    <location>
        <begin position="844"/>
        <end position="854"/>
    </location>
</feature>
<dbReference type="Pfam" id="PF13960">
    <property type="entry name" value="DUF4218"/>
    <property type="match status" value="1"/>
</dbReference>
<dbReference type="InterPro" id="IPR025452">
    <property type="entry name" value="DUF4218"/>
</dbReference>
<name>A0A2I0B846_9ASPA</name>